<dbReference type="InterPro" id="IPR053146">
    <property type="entry name" value="QDO-like"/>
</dbReference>
<accession>A0ABS9BNN7</accession>
<evidence type="ECO:0000313" key="3">
    <source>
        <dbReference type="Proteomes" id="UP001200145"/>
    </source>
</evidence>
<reference evidence="2 3" key="1">
    <citation type="submission" date="2022-01" db="EMBL/GenBank/DDBJ databases">
        <title>Flavihumibacter sp. nov., isolated from sediment of a river.</title>
        <authorList>
            <person name="Liu H."/>
        </authorList>
    </citation>
    <scope>NUCLEOTIDE SEQUENCE [LARGE SCALE GENOMIC DNA]</scope>
    <source>
        <strain evidence="2 3">RY-1</strain>
    </source>
</reference>
<dbReference type="Gene3D" id="2.60.120.10">
    <property type="entry name" value="Jelly Rolls"/>
    <property type="match status" value="1"/>
</dbReference>
<evidence type="ECO:0000259" key="1">
    <source>
        <dbReference type="Pfam" id="PF07883"/>
    </source>
</evidence>
<dbReference type="EMBL" id="JAKEVY010000005">
    <property type="protein sequence ID" value="MCF1716677.1"/>
    <property type="molecule type" value="Genomic_DNA"/>
</dbReference>
<dbReference type="InterPro" id="IPR011051">
    <property type="entry name" value="RmlC_Cupin_sf"/>
</dbReference>
<keyword evidence="3" id="KW-1185">Reference proteome</keyword>
<dbReference type="Proteomes" id="UP001200145">
    <property type="component" value="Unassembled WGS sequence"/>
</dbReference>
<dbReference type="PANTHER" id="PTHR36440">
    <property type="entry name" value="PUTATIVE (AFU_ORTHOLOGUE AFUA_8G07350)-RELATED"/>
    <property type="match status" value="1"/>
</dbReference>
<sequence>MQRRNFIATTAAAIPTIAFGRDLNFQESRTDHGFVVKANESRFKETTLLFGGTSPNDIKVSGKDTDGQLSLFEYTGNVPGGPPLHIHPKQDEIFFIVEGDYTFKVGDELYKLTKGDTIFLPRKVPHTFAQTSERGKMFFMFQPSGKMEDYFRKLATFKGQPTPEEGAKVFADHEMIVVGPPLEFQKQ</sequence>
<feature type="domain" description="Cupin type-2" evidence="1">
    <location>
        <begin position="81"/>
        <end position="134"/>
    </location>
</feature>
<dbReference type="InterPro" id="IPR013096">
    <property type="entry name" value="Cupin_2"/>
</dbReference>
<name>A0ABS9BNN7_9BACT</name>
<proteinExistence type="predicted"/>
<dbReference type="Pfam" id="PF07883">
    <property type="entry name" value="Cupin_2"/>
    <property type="match status" value="1"/>
</dbReference>
<gene>
    <name evidence="2" type="ORF">L0U88_18695</name>
</gene>
<evidence type="ECO:0000313" key="2">
    <source>
        <dbReference type="EMBL" id="MCF1716677.1"/>
    </source>
</evidence>
<dbReference type="RefSeq" id="WP_234868037.1">
    <property type="nucleotide sequence ID" value="NZ_JAKEVY010000005.1"/>
</dbReference>
<protein>
    <submittedName>
        <fullName evidence="2">Cupin domain-containing protein</fullName>
    </submittedName>
</protein>
<dbReference type="PANTHER" id="PTHR36440:SF1">
    <property type="entry name" value="PUTATIVE (AFU_ORTHOLOGUE AFUA_8G07350)-RELATED"/>
    <property type="match status" value="1"/>
</dbReference>
<comment type="caution">
    <text evidence="2">The sequence shown here is derived from an EMBL/GenBank/DDBJ whole genome shotgun (WGS) entry which is preliminary data.</text>
</comment>
<dbReference type="SUPFAM" id="SSF51182">
    <property type="entry name" value="RmlC-like cupins"/>
    <property type="match status" value="1"/>
</dbReference>
<dbReference type="InterPro" id="IPR014710">
    <property type="entry name" value="RmlC-like_jellyroll"/>
</dbReference>
<organism evidence="2 3">
    <name type="scientific">Flavihumibacter fluminis</name>
    <dbReference type="NCBI Taxonomy" id="2909236"/>
    <lineage>
        <taxon>Bacteria</taxon>
        <taxon>Pseudomonadati</taxon>
        <taxon>Bacteroidota</taxon>
        <taxon>Chitinophagia</taxon>
        <taxon>Chitinophagales</taxon>
        <taxon>Chitinophagaceae</taxon>
        <taxon>Flavihumibacter</taxon>
    </lineage>
</organism>